<dbReference type="InterPro" id="IPR014729">
    <property type="entry name" value="Rossmann-like_a/b/a_fold"/>
</dbReference>
<dbReference type="SUPFAM" id="SSF52402">
    <property type="entry name" value="Adenine nucleotide alpha hydrolases-like"/>
    <property type="match status" value="1"/>
</dbReference>
<comment type="caution">
    <text evidence="2">The sequence shown here is derived from an EMBL/GenBank/DDBJ whole genome shotgun (WGS) entry which is preliminary data.</text>
</comment>
<evidence type="ECO:0000313" key="3">
    <source>
        <dbReference type="Proteomes" id="UP000094893"/>
    </source>
</evidence>
<evidence type="ECO:0000259" key="1">
    <source>
        <dbReference type="Pfam" id="PF01507"/>
    </source>
</evidence>
<dbReference type="AlphaFoldDB" id="A0A1C2JM26"/>
<organism evidence="2 3">
    <name type="scientific">Acidithiobacillus thiooxidans</name>
    <name type="common">Thiobacillus thiooxidans</name>
    <dbReference type="NCBI Taxonomy" id="930"/>
    <lineage>
        <taxon>Bacteria</taxon>
        <taxon>Pseudomonadati</taxon>
        <taxon>Pseudomonadota</taxon>
        <taxon>Acidithiobacillia</taxon>
        <taxon>Acidithiobacillales</taxon>
        <taxon>Acidithiobacillaceae</taxon>
        <taxon>Acidithiobacillus</taxon>
    </lineage>
</organism>
<dbReference type="InterPro" id="IPR050128">
    <property type="entry name" value="Sulfate_adenylyltrnsfr_sub2"/>
</dbReference>
<protein>
    <recommendedName>
        <fullName evidence="1">Phosphoadenosine phosphosulphate reductase domain-containing protein</fullName>
    </recommendedName>
</protein>
<dbReference type="PANTHER" id="PTHR43196">
    <property type="entry name" value="SULFATE ADENYLYLTRANSFERASE SUBUNIT 2"/>
    <property type="match status" value="1"/>
</dbReference>
<dbReference type="PROSITE" id="PS00290">
    <property type="entry name" value="IG_MHC"/>
    <property type="match status" value="1"/>
</dbReference>
<dbReference type="PANTHER" id="PTHR43196:SF2">
    <property type="entry name" value="PHOSPHOADENOSINE PHOSPHOSULFATE REDUCTASE"/>
    <property type="match status" value="1"/>
</dbReference>
<sequence length="306" mass="35480">MLLALDRLTKDCIQPVFVDTGNEHPATYNYLSYLESYFSIQITRLKPDFTEEIAAKRRFIALDRRTGRDKHGVKLRWSNRRKREALAELKPSGSPFLDLCLLKGMFPSNRSRFCTDFLKTRVFVSFVDEMAQSHKKVIIWQGIRRDESDKRKNAKLFERVGPGFYYFRPLIHWSEKDVFQCIADHGLNPNPLYQSLGRVGCAPCIYSNKKDLRGLFNSDDGPEILQKMRGWEARVSRASKTGQAVFFQGKELAGAHLGEVHPLVFFQRHRIDAIQHWASKSTRFVGEDWQDFEKESSCSSEWGLCE</sequence>
<dbReference type="Pfam" id="PF01507">
    <property type="entry name" value="PAPS_reduct"/>
    <property type="match status" value="1"/>
</dbReference>
<dbReference type="EMBL" id="LWSA01000028">
    <property type="protein sequence ID" value="OCX76250.1"/>
    <property type="molecule type" value="Genomic_DNA"/>
</dbReference>
<accession>A0A1C2JM26</accession>
<dbReference type="Proteomes" id="UP000094893">
    <property type="component" value="Unassembled WGS sequence"/>
</dbReference>
<reference evidence="2 3" key="1">
    <citation type="journal article" date="2016" name="Int. J. Mol. Sci.">
        <title>Comparative genomics of the extreme acidophile Acidithiobacillus thiooxidans reveals intraspecific divergence and niche adaptation.</title>
        <authorList>
            <person name="Zhang X."/>
            <person name="Feng X."/>
            <person name="Tao J."/>
            <person name="Ma L."/>
            <person name="Xiao Y."/>
            <person name="Liang Y."/>
            <person name="Liu X."/>
            <person name="Yin H."/>
        </authorList>
    </citation>
    <scope>NUCLEOTIDE SEQUENCE [LARGE SCALE GENOMIC DNA]</scope>
    <source>
        <strain evidence="2 3">A02</strain>
    </source>
</reference>
<name>A0A1C2JM26_ACITH</name>
<dbReference type="Gene3D" id="3.40.50.620">
    <property type="entry name" value="HUPs"/>
    <property type="match status" value="1"/>
</dbReference>
<gene>
    <name evidence="2" type="ORF">A6P07_02845</name>
</gene>
<feature type="domain" description="Phosphoadenosine phosphosulphate reductase" evidence="1">
    <location>
        <begin position="10"/>
        <end position="205"/>
    </location>
</feature>
<proteinExistence type="predicted"/>
<dbReference type="InterPro" id="IPR002500">
    <property type="entry name" value="PAPS_reduct_dom"/>
</dbReference>
<dbReference type="InterPro" id="IPR003006">
    <property type="entry name" value="Ig/MHC_CS"/>
</dbReference>
<dbReference type="GO" id="GO:0003824">
    <property type="term" value="F:catalytic activity"/>
    <property type="evidence" value="ECO:0007669"/>
    <property type="project" value="InterPro"/>
</dbReference>
<evidence type="ECO:0000313" key="2">
    <source>
        <dbReference type="EMBL" id="OCX76250.1"/>
    </source>
</evidence>